<dbReference type="WBParaSite" id="DME_0000096601-mRNA-1">
    <property type="protein sequence ID" value="DME_0000096601-mRNA-1"/>
    <property type="gene ID" value="DME_0000096601"/>
</dbReference>
<reference evidence="4" key="1">
    <citation type="submission" date="2017-02" db="UniProtKB">
        <authorList>
            <consortium name="WormBaseParasite"/>
        </authorList>
    </citation>
    <scope>IDENTIFICATION</scope>
</reference>
<sequence length="72" mass="8199">MVTACRSECLEMNKHKIVRVHLKDGKVHAGVCRNVTKAINEKALSHVFPFVCDKEIGLWEVDEQANFNCDKN</sequence>
<gene>
    <name evidence="1" type="ORF">DME_LOCUS5326</name>
</gene>
<accession>A0A0N4U2P6</accession>
<evidence type="ECO:0000313" key="2">
    <source>
        <dbReference type="Proteomes" id="UP000038040"/>
    </source>
</evidence>
<keyword evidence="3" id="KW-1185">Reference proteome</keyword>
<evidence type="ECO:0000313" key="4">
    <source>
        <dbReference type="WBParaSite" id="DME_0000096601-mRNA-1"/>
    </source>
</evidence>
<proteinExistence type="predicted"/>
<evidence type="ECO:0000313" key="3">
    <source>
        <dbReference type="Proteomes" id="UP000274756"/>
    </source>
</evidence>
<dbReference type="Proteomes" id="UP000274756">
    <property type="component" value="Unassembled WGS sequence"/>
</dbReference>
<protein>
    <submittedName>
        <fullName evidence="4">DUF2158 domain-containing protein</fullName>
    </submittedName>
</protein>
<dbReference type="Proteomes" id="UP000038040">
    <property type="component" value="Unplaced"/>
</dbReference>
<dbReference type="OrthoDB" id="5787624at2759"/>
<dbReference type="EMBL" id="UYYG01001152">
    <property type="protein sequence ID" value="VDN55353.1"/>
    <property type="molecule type" value="Genomic_DNA"/>
</dbReference>
<name>A0A0N4U2P6_DRAME</name>
<reference evidence="1 3" key="2">
    <citation type="submission" date="2018-11" db="EMBL/GenBank/DDBJ databases">
        <authorList>
            <consortium name="Pathogen Informatics"/>
        </authorList>
    </citation>
    <scope>NUCLEOTIDE SEQUENCE [LARGE SCALE GENOMIC DNA]</scope>
</reference>
<dbReference type="AlphaFoldDB" id="A0A0N4U2P6"/>
<evidence type="ECO:0000313" key="1">
    <source>
        <dbReference type="EMBL" id="VDN55353.1"/>
    </source>
</evidence>
<organism evidence="2 4">
    <name type="scientific">Dracunculus medinensis</name>
    <name type="common">Guinea worm</name>
    <dbReference type="NCBI Taxonomy" id="318479"/>
    <lineage>
        <taxon>Eukaryota</taxon>
        <taxon>Metazoa</taxon>
        <taxon>Ecdysozoa</taxon>
        <taxon>Nematoda</taxon>
        <taxon>Chromadorea</taxon>
        <taxon>Rhabditida</taxon>
        <taxon>Spirurina</taxon>
        <taxon>Dracunculoidea</taxon>
        <taxon>Dracunculidae</taxon>
        <taxon>Dracunculus</taxon>
    </lineage>
</organism>